<dbReference type="EC" id="3.1.3.48" evidence="2"/>
<dbReference type="Pfam" id="PF00782">
    <property type="entry name" value="DSPc"/>
    <property type="match status" value="1"/>
</dbReference>
<dbReference type="Gramene" id="Al_scaffold_0006_2409">
    <property type="protein sequence ID" value="Al_scaffold_0006_2409"/>
    <property type="gene ID" value="Al_scaffold_0006_2409"/>
</dbReference>
<proteinExistence type="inferred from homology"/>
<evidence type="ECO:0000313" key="7">
    <source>
        <dbReference type="Proteomes" id="UP000008694"/>
    </source>
</evidence>
<dbReference type="SUPFAM" id="SSF52799">
    <property type="entry name" value="(Phosphotyrosine protein) phosphatases II"/>
    <property type="match status" value="1"/>
</dbReference>
<feature type="domain" description="Tyrosine specific protein phosphatases" evidence="5">
    <location>
        <begin position="43"/>
        <end position="96"/>
    </location>
</feature>
<dbReference type="InterPro" id="IPR029021">
    <property type="entry name" value="Prot-tyrosine_phosphatase-like"/>
</dbReference>
<keyword evidence="3" id="KW-0378">Hydrolase</keyword>
<evidence type="ECO:0000259" key="5">
    <source>
        <dbReference type="PROSITE" id="PS50056"/>
    </source>
</evidence>
<dbReference type="EMBL" id="GL348718">
    <property type="protein sequence ID" value="EFH48397.1"/>
    <property type="molecule type" value="Genomic_DNA"/>
</dbReference>
<gene>
    <name evidence="6" type="ORF">ARALYDRAFT_662344</name>
</gene>
<organism evidence="7">
    <name type="scientific">Arabidopsis lyrata subsp. lyrata</name>
    <name type="common">Lyre-leaved rock-cress</name>
    <dbReference type="NCBI Taxonomy" id="81972"/>
    <lineage>
        <taxon>Eukaryota</taxon>
        <taxon>Viridiplantae</taxon>
        <taxon>Streptophyta</taxon>
        <taxon>Embryophyta</taxon>
        <taxon>Tracheophyta</taxon>
        <taxon>Spermatophyta</taxon>
        <taxon>Magnoliopsida</taxon>
        <taxon>eudicotyledons</taxon>
        <taxon>Gunneridae</taxon>
        <taxon>Pentapetalae</taxon>
        <taxon>rosids</taxon>
        <taxon>malvids</taxon>
        <taxon>Brassicales</taxon>
        <taxon>Brassicaceae</taxon>
        <taxon>Camelineae</taxon>
        <taxon>Arabidopsis</taxon>
    </lineage>
</organism>
<dbReference type="STRING" id="81972.D7M3U4"/>
<dbReference type="InterPro" id="IPR000387">
    <property type="entry name" value="Tyr_Pase_dom"/>
</dbReference>
<comment type="similarity">
    <text evidence="1">Belongs to the protein-tyrosine phosphatase family. Non-receptor class dual specificity subfamily.</text>
</comment>
<accession>D7M3U4</accession>
<evidence type="ECO:0000313" key="6">
    <source>
        <dbReference type="EMBL" id="EFH48397.1"/>
    </source>
</evidence>
<dbReference type="GO" id="GO:0008138">
    <property type="term" value="F:protein tyrosine/serine/threonine phosphatase activity"/>
    <property type="evidence" value="ECO:0007669"/>
    <property type="project" value="TreeGrafter"/>
</dbReference>
<evidence type="ECO:0000256" key="2">
    <source>
        <dbReference type="ARBA" id="ARBA00013064"/>
    </source>
</evidence>
<dbReference type="PROSITE" id="PS50056">
    <property type="entry name" value="TYR_PHOSPHATASE_2"/>
    <property type="match status" value="1"/>
</dbReference>
<keyword evidence="7" id="KW-1185">Reference proteome</keyword>
<protein>
    <recommendedName>
        <fullName evidence="2">protein-tyrosine-phosphatase</fullName>
        <ecNumber evidence="2">3.1.3.48</ecNumber>
    </recommendedName>
</protein>
<evidence type="ECO:0000256" key="3">
    <source>
        <dbReference type="ARBA" id="ARBA00022801"/>
    </source>
</evidence>
<dbReference type="GO" id="GO:0004725">
    <property type="term" value="F:protein tyrosine phosphatase activity"/>
    <property type="evidence" value="ECO:0007669"/>
    <property type="project" value="UniProtKB-EC"/>
</dbReference>
<reference evidence="7" key="1">
    <citation type="journal article" date="2011" name="Nat. Genet.">
        <title>The Arabidopsis lyrata genome sequence and the basis of rapid genome size change.</title>
        <authorList>
            <person name="Hu T.T."/>
            <person name="Pattyn P."/>
            <person name="Bakker E.G."/>
            <person name="Cao J."/>
            <person name="Cheng J.-F."/>
            <person name="Clark R.M."/>
            <person name="Fahlgren N."/>
            <person name="Fawcett J.A."/>
            <person name="Grimwood J."/>
            <person name="Gundlach H."/>
            <person name="Haberer G."/>
            <person name="Hollister J.D."/>
            <person name="Ossowski S."/>
            <person name="Ottilar R.P."/>
            <person name="Salamov A.A."/>
            <person name="Schneeberger K."/>
            <person name="Spannagl M."/>
            <person name="Wang X."/>
            <person name="Yang L."/>
            <person name="Nasrallah M.E."/>
            <person name="Bergelson J."/>
            <person name="Carrington J.C."/>
            <person name="Gaut B.S."/>
            <person name="Schmutz J."/>
            <person name="Mayer K.F.X."/>
            <person name="Van de Peer Y."/>
            <person name="Grigoriev I.V."/>
            <person name="Nordborg M."/>
            <person name="Weigel D."/>
            <person name="Guo Y.-L."/>
        </authorList>
    </citation>
    <scope>NUCLEOTIDE SEQUENCE [LARGE SCALE GENOMIC DNA]</scope>
    <source>
        <strain evidence="7">cv. MN47</strain>
    </source>
</reference>
<dbReference type="HOGENOM" id="CLU_1706674_0_0_1"/>
<dbReference type="AlphaFoldDB" id="D7M3U4"/>
<sequence>MSLRIERMLKTIHLMTSPSKENSPKDLAASRFFKSHHGLDSSSDFFFFNKKKISDEKGVLVHCFAVQSQSASMIIAYLMRTEKLSREDALTSLKQRAHALKTPKCKAKVGSFDWSGSYCSCGSKIVPAFQIQMSRVDVITAKDDVKKKHKKKRV</sequence>
<evidence type="ECO:0000256" key="1">
    <source>
        <dbReference type="ARBA" id="ARBA00008601"/>
    </source>
</evidence>
<dbReference type="InterPro" id="IPR000340">
    <property type="entry name" value="Dual-sp_phosphatase_cat-dom"/>
</dbReference>
<name>D7M3U4_ARALL</name>
<dbReference type="PANTHER" id="PTHR45848">
    <property type="entry name" value="DUAL SPECIFICITY PROTEIN PHOSPHATASE 12 FAMILY MEMBER"/>
    <property type="match status" value="1"/>
</dbReference>
<dbReference type="Gene3D" id="3.90.190.10">
    <property type="entry name" value="Protein tyrosine phosphatase superfamily"/>
    <property type="match status" value="1"/>
</dbReference>
<keyword evidence="4" id="KW-0904">Protein phosphatase</keyword>
<evidence type="ECO:0000256" key="4">
    <source>
        <dbReference type="ARBA" id="ARBA00022912"/>
    </source>
</evidence>
<dbReference type="PANTHER" id="PTHR45848:SF4">
    <property type="entry name" value="DUAL SPECIFICITY PROTEIN PHOSPHATASE 12"/>
    <property type="match status" value="1"/>
</dbReference>
<dbReference type="Proteomes" id="UP000008694">
    <property type="component" value="Unassembled WGS sequence"/>
</dbReference>